<keyword evidence="2" id="KW-0378">Hydrolase</keyword>
<dbReference type="Gene3D" id="3.40.710.10">
    <property type="entry name" value="DD-peptidase/beta-lactamase superfamily"/>
    <property type="match status" value="1"/>
</dbReference>
<organism evidence="4 5">
    <name type="scientific">Triangularia verruculosa</name>
    <dbReference type="NCBI Taxonomy" id="2587418"/>
    <lineage>
        <taxon>Eukaryota</taxon>
        <taxon>Fungi</taxon>
        <taxon>Dikarya</taxon>
        <taxon>Ascomycota</taxon>
        <taxon>Pezizomycotina</taxon>
        <taxon>Sordariomycetes</taxon>
        <taxon>Sordariomycetidae</taxon>
        <taxon>Sordariales</taxon>
        <taxon>Podosporaceae</taxon>
        <taxon>Triangularia</taxon>
    </lineage>
</organism>
<keyword evidence="5" id="KW-1185">Reference proteome</keyword>
<dbReference type="InterPro" id="IPR050789">
    <property type="entry name" value="Diverse_Enzym_Activities"/>
</dbReference>
<dbReference type="AlphaFoldDB" id="A0AAN6XBK0"/>
<evidence type="ECO:0000313" key="5">
    <source>
        <dbReference type="Proteomes" id="UP001303160"/>
    </source>
</evidence>
<evidence type="ECO:0000313" key="4">
    <source>
        <dbReference type="EMBL" id="KAK4196355.1"/>
    </source>
</evidence>
<reference evidence="4" key="2">
    <citation type="submission" date="2023-05" db="EMBL/GenBank/DDBJ databases">
        <authorList>
            <consortium name="Lawrence Berkeley National Laboratory"/>
            <person name="Steindorff A."/>
            <person name="Hensen N."/>
            <person name="Bonometti L."/>
            <person name="Westerberg I."/>
            <person name="Brannstrom I.O."/>
            <person name="Guillou S."/>
            <person name="Cros-Aarteil S."/>
            <person name="Calhoun S."/>
            <person name="Haridas S."/>
            <person name="Kuo A."/>
            <person name="Mondo S."/>
            <person name="Pangilinan J."/>
            <person name="Riley R."/>
            <person name="Labutti K."/>
            <person name="Andreopoulos B."/>
            <person name="Lipzen A."/>
            <person name="Chen C."/>
            <person name="Yanf M."/>
            <person name="Daum C."/>
            <person name="Ng V."/>
            <person name="Clum A."/>
            <person name="Ohm R."/>
            <person name="Martin F."/>
            <person name="Silar P."/>
            <person name="Natvig D."/>
            <person name="Lalanne C."/>
            <person name="Gautier V."/>
            <person name="Ament-Velasquez S.L."/>
            <person name="Kruys A."/>
            <person name="Hutchinson M.I."/>
            <person name="Powell A.J."/>
            <person name="Barry K."/>
            <person name="Miller A.N."/>
            <person name="Grigoriev I.V."/>
            <person name="Debuchy R."/>
            <person name="Gladieux P."/>
            <person name="Thoren M.H."/>
            <person name="Johannesson H."/>
        </authorList>
    </citation>
    <scope>NUCLEOTIDE SEQUENCE</scope>
    <source>
        <strain evidence="4">CBS 315.58</strain>
    </source>
</reference>
<dbReference type="EMBL" id="MU863987">
    <property type="protein sequence ID" value="KAK4196355.1"/>
    <property type="molecule type" value="Genomic_DNA"/>
</dbReference>
<dbReference type="SUPFAM" id="SSF56601">
    <property type="entry name" value="beta-lactamase/transpeptidase-like"/>
    <property type="match status" value="1"/>
</dbReference>
<sequence>MADKLDSILKKHVAQGNDTANKVLGASLIVTNENGISLSPPFFVVNHESNGSFVLEVLYFGSAGRTKLALDAPKFATDSFSWVASLTKLITCVCVLQIVERGLIGLDDDVRPLVPELASAQILKGFGEENGGAPILVDNTTPITLRNLLTHTIGQGYDVGDPDLMRWSQYTGRTVNTTSSTREGWNTPLKFEPGKGWYYGTAIDWAGLALEVLTGTTLGEYMQQHIFDPLCMDDTTFHPLRPEIHEKVKDRQVSVVYRGEDGTLAEGPLITPLEPPVESGGSGIFTTAADYFKFLQAMLLEIKGKGMLLKKESVDEMFRPQLDAKQQEDQAKLLVGTGWAPEFDELSASEMNWGLAGAINLVDLVTGRKKGSMMWAGVVNPHWFIDPTTGIAAVLVISILPFGDSVSGKLWRELETAIYGDLIPSIGSGKD</sequence>
<evidence type="ECO:0000256" key="2">
    <source>
        <dbReference type="ARBA" id="ARBA00022801"/>
    </source>
</evidence>
<dbReference type="Proteomes" id="UP001303160">
    <property type="component" value="Unassembled WGS sequence"/>
</dbReference>
<dbReference type="InterPro" id="IPR012338">
    <property type="entry name" value="Beta-lactam/transpept-like"/>
</dbReference>
<dbReference type="GO" id="GO:0016787">
    <property type="term" value="F:hydrolase activity"/>
    <property type="evidence" value="ECO:0007669"/>
    <property type="project" value="UniProtKB-KW"/>
</dbReference>
<reference evidence="4" key="1">
    <citation type="journal article" date="2023" name="Mol. Phylogenet. Evol.">
        <title>Genome-scale phylogeny and comparative genomics of the fungal order Sordariales.</title>
        <authorList>
            <person name="Hensen N."/>
            <person name="Bonometti L."/>
            <person name="Westerberg I."/>
            <person name="Brannstrom I.O."/>
            <person name="Guillou S."/>
            <person name="Cros-Aarteil S."/>
            <person name="Calhoun S."/>
            <person name="Haridas S."/>
            <person name="Kuo A."/>
            <person name="Mondo S."/>
            <person name="Pangilinan J."/>
            <person name="Riley R."/>
            <person name="LaButti K."/>
            <person name="Andreopoulos B."/>
            <person name="Lipzen A."/>
            <person name="Chen C."/>
            <person name="Yan M."/>
            <person name="Daum C."/>
            <person name="Ng V."/>
            <person name="Clum A."/>
            <person name="Steindorff A."/>
            <person name="Ohm R.A."/>
            <person name="Martin F."/>
            <person name="Silar P."/>
            <person name="Natvig D.O."/>
            <person name="Lalanne C."/>
            <person name="Gautier V."/>
            <person name="Ament-Velasquez S.L."/>
            <person name="Kruys A."/>
            <person name="Hutchinson M.I."/>
            <person name="Powell A.J."/>
            <person name="Barry K."/>
            <person name="Miller A.N."/>
            <person name="Grigoriev I.V."/>
            <person name="Debuchy R."/>
            <person name="Gladieux P."/>
            <person name="Hiltunen Thoren M."/>
            <person name="Johannesson H."/>
        </authorList>
    </citation>
    <scope>NUCLEOTIDE SEQUENCE</scope>
    <source>
        <strain evidence="4">CBS 315.58</strain>
    </source>
</reference>
<dbReference type="Pfam" id="PF00144">
    <property type="entry name" value="Beta-lactamase"/>
    <property type="match status" value="1"/>
</dbReference>
<accession>A0AAN6XBK0</accession>
<evidence type="ECO:0000259" key="3">
    <source>
        <dbReference type="Pfam" id="PF00144"/>
    </source>
</evidence>
<feature type="domain" description="Beta-lactamase-related" evidence="3">
    <location>
        <begin position="74"/>
        <end position="409"/>
    </location>
</feature>
<name>A0AAN6XBK0_9PEZI</name>
<protein>
    <submittedName>
        <fullName evidence="4">Beta-lactamase/transpeptidase-like protein</fullName>
    </submittedName>
</protein>
<dbReference type="PANTHER" id="PTHR43283:SF17">
    <property type="entry name" value="(LOVD), PUTATIVE (AFU_ORTHOLOGUE AFUA_5G00920)-RELATED"/>
    <property type="match status" value="1"/>
</dbReference>
<proteinExistence type="inferred from homology"/>
<gene>
    <name evidence="4" type="ORF">QBC40DRAFT_10144</name>
</gene>
<evidence type="ECO:0000256" key="1">
    <source>
        <dbReference type="ARBA" id="ARBA00009009"/>
    </source>
</evidence>
<dbReference type="InterPro" id="IPR001466">
    <property type="entry name" value="Beta-lactam-related"/>
</dbReference>
<comment type="similarity">
    <text evidence="1">Belongs to the class-A beta-lactamase family.</text>
</comment>
<dbReference type="PANTHER" id="PTHR43283">
    <property type="entry name" value="BETA-LACTAMASE-RELATED"/>
    <property type="match status" value="1"/>
</dbReference>
<comment type="caution">
    <text evidence="4">The sequence shown here is derived from an EMBL/GenBank/DDBJ whole genome shotgun (WGS) entry which is preliminary data.</text>
</comment>